<dbReference type="Proteomes" id="UP001558613">
    <property type="component" value="Unassembled WGS sequence"/>
</dbReference>
<keyword evidence="3" id="KW-1185">Reference proteome</keyword>
<reference evidence="2 3" key="1">
    <citation type="submission" date="2023-09" db="EMBL/GenBank/DDBJ databases">
        <authorList>
            <person name="Wang M."/>
        </authorList>
    </citation>
    <scope>NUCLEOTIDE SEQUENCE [LARGE SCALE GENOMIC DNA]</scope>
    <source>
        <strain evidence="2">GT-2023</strain>
        <tissue evidence="2">Liver</tissue>
    </source>
</reference>
<dbReference type="EMBL" id="JAYMGO010000022">
    <property type="protein sequence ID" value="KAL1251501.1"/>
    <property type="molecule type" value="Genomic_DNA"/>
</dbReference>
<proteinExistence type="predicted"/>
<sequence>MSSFDIFTFKSVIFLKAEVNQDTLAPGELPSSVTVARFQAMTQRFWRTFLAQREVGTKNRHCSAATGHRHDNSQSDRKASESRWVICMERKVHLKNTPKTFFQTINGRE</sequence>
<name>A0ABR3LHH9_9TELE</name>
<accession>A0ABR3LHH9</accession>
<organism evidence="2 3">
    <name type="scientific">Cirrhinus molitorella</name>
    <name type="common">mud carp</name>
    <dbReference type="NCBI Taxonomy" id="172907"/>
    <lineage>
        <taxon>Eukaryota</taxon>
        <taxon>Metazoa</taxon>
        <taxon>Chordata</taxon>
        <taxon>Craniata</taxon>
        <taxon>Vertebrata</taxon>
        <taxon>Euteleostomi</taxon>
        <taxon>Actinopterygii</taxon>
        <taxon>Neopterygii</taxon>
        <taxon>Teleostei</taxon>
        <taxon>Ostariophysi</taxon>
        <taxon>Cypriniformes</taxon>
        <taxon>Cyprinidae</taxon>
        <taxon>Labeoninae</taxon>
        <taxon>Labeonini</taxon>
        <taxon>Cirrhinus</taxon>
    </lineage>
</organism>
<protein>
    <submittedName>
        <fullName evidence="2">Uncharacterized protein</fullName>
    </submittedName>
</protein>
<evidence type="ECO:0000256" key="1">
    <source>
        <dbReference type="SAM" id="MobiDB-lite"/>
    </source>
</evidence>
<comment type="caution">
    <text evidence="2">The sequence shown here is derived from an EMBL/GenBank/DDBJ whole genome shotgun (WGS) entry which is preliminary data.</text>
</comment>
<evidence type="ECO:0000313" key="3">
    <source>
        <dbReference type="Proteomes" id="UP001558613"/>
    </source>
</evidence>
<gene>
    <name evidence="2" type="ORF">QQF64_019297</name>
</gene>
<evidence type="ECO:0000313" key="2">
    <source>
        <dbReference type="EMBL" id="KAL1251501.1"/>
    </source>
</evidence>
<feature type="compositionally biased region" description="Basic and acidic residues" evidence="1">
    <location>
        <begin position="68"/>
        <end position="79"/>
    </location>
</feature>
<feature type="region of interest" description="Disordered" evidence="1">
    <location>
        <begin position="58"/>
        <end position="79"/>
    </location>
</feature>